<dbReference type="PROSITE" id="PS51279">
    <property type="entry name" value="BCNT_C"/>
    <property type="match status" value="1"/>
</dbReference>
<sequence length="239" mass="27057">MAMKPTEDDYVSEEDEDYVPSEAESDEEHEDAADDVDDDLMKPSEASSKAIKQPVSKLQDGEKKKQIDDLWEDFLKDTGTNLDPVPSSSNAVPSATVTVKSKVDVNATDVKECSTKDINDKTIITEIFDFAGEEVRVDKVVTKAEAERRKSQIDTPKRKEPSGGLSDVVKMLSKKPKMSVLDKTGHDWKQFVEEKGIEEELKTYNRGQGGFLDKQIFLNEADYKQFENERNVRKSRREK</sequence>
<dbReference type="PANTHER" id="PTHR48407">
    <property type="entry name" value="CRANIOFACIAL DEVELOPMENT PROTEIN 1"/>
    <property type="match status" value="1"/>
</dbReference>
<protein>
    <recommendedName>
        <fullName evidence="1">Craniofacial development protein 1</fullName>
    </recommendedName>
    <alternativeName>
        <fullName evidence="2">Bucentaur</fullName>
    </alternativeName>
</protein>
<feature type="compositionally biased region" description="Basic and acidic residues" evidence="3">
    <location>
        <begin position="144"/>
        <end position="161"/>
    </location>
</feature>
<accession>A0A914BZY4</accession>
<keyword evidence="5" id="KW-1185">Reference proteome</keyword>
<feature type="domain" description="BCNT-C" evidence="4">
    <location>
        <begin position="158"/>
        <end position="239"/>
    </location>
</feature>
<reference evidence="6" key="1">
    <citation type="submission" date="2022-11" db="UniProtKB">
        <authorList>
            <consortium name="WormBaseParasite"/>
        </authorList>
    </citation>
    <scope>IDENTIFICATION</scope>
</reference>
<feature type="region of interest" description="Disordered" evidence="3">
    <location>
        <begin position="1"/>
        <end position="64"/>
    </location>
</feature>
<dbReference type="Proteomes" id="UP000887540">
    <property type="component" value="Unplaced"/>
</dbReference>
<dbReference type="WBParaSite" id="ACRNAN_Path_1399.g5491.t1">
    <property type="protein sequence ID" value="ACRNAN_Path_1399.g5491.t1"/>
    <property type="gene ID" value="ACRNAN_Path_1399.g5491"/>
</dbReference>
<feature type="region of interest" description="Disordered" evidence="3">
    <location>
        <begin position="144"/>
        <end position="165"/>
    </location>
</feature>
<dbReference type="InterPro" id="IPR011421">
    <property type="entry name" value="BCNT-C"/>
</dbReference>
<evidence type="ECO:0000256" key="2">
    <source>
        <dbReference type="ARBA" id="ARBA00030244"/>
    </source>
</evidence>
<dbReference type="Pfam" id="PF07572">
    <property type="entry name" value="BCNT"/>
    <property type="match status" value="1"/>
</dbReference>
<dbReference type="PANTHER" id="PTHR48407:SF1">
    <property type="entry name" value="CRANIOFACIAL DEVELOPMENT PROTEIN 1"/>
    <property type="match status" value="1"/>
</dbReference>
<evidence type="ECO:0000259" key="4">
    <source>
        <dbReference type="PROSITE" id="PS51279"/>
    </source>
</evidence>
<evidence type="ECO:0000256" key="1">
    <source>
        <dbReference type="ARBA" id="ARBA00019033"/>
    </source>
</evidence>
<name>A0A914BZY4_9BILA</name>
<dbReference type="GO" id="GO:0000812">
    <property type="term" value="C:Swr1 complex"/>
    <property type="evidence" value="ECO:0007669"/>
    <property type="project" value="TreeGrafter"/>
</dbReference>
<evidence type="ECO:0000256" key="3">
    <source>
        <dbReference type="SAM" id="MobiDB-lite"/>
    </source>
</evidence>
<feature type="compositionally biased region" description="Acidic residues" evidence="3">
    <location>
        <begin position="8"/>
        <end position="38"/>
    </location>
</feature>
<organism evidence="5 6">
    <name type="scientific">Acrobeloides nanus</name>
    <dbReference type="NCBI Taxonomy" id="290746"/>
    <lineage>
        <taxon>Eukaryota</taxon>
        <taxon>Metazoa</taxon>
        <taxon>Ecdysozoa</taxon>
        <taxon>Nematoda</taxon>
        <taxon>Chromadorea</taxon>
        <taxon>Rhabditida</taxon>
        <taxon>Tylenchina</taxon>
        <taxon>Cephalobomorpha</taxon>
        <taxon>Cephaloboidea</taxon>
        <taxon>Cephalobidae</taxon>
        <taxon>Acrobeloides</taxon>
    </lineage>
</organism>
<dbReference type="InterPro" id="IPR027124">
    <property type="entry name" value="Swc5/CFDP1/2"/>
</dbReference>
<evidence type="ECO:0000313" key="5">
    <source>
        <dbReference type="Proteomes" id="UP000887540"/>
    </source>
</evidence>
<evidence type="ECO:0000313" key="6">
    <source>
        <dbReference type="WBParaSite" id="ACRNAN_Path_1399.g5491.t1"/>
    </source>
</evidence>
<dbReference type="AlphaFoldDB" id="A0A914BZY4"/>
<proteinExistence type="predicted"/>